<evidence type="ECO:0000313" key="3">
    <source>
        <dbReference type="Proteomes" id="UP000298616"/>
    </source>
</evidence>
<feature type="transmembrane region" description="Helical" evidence="1">
    <location>
        <begin position="52"/>
        <end position="72"/>
    </location>
</feature>
<reference evidence="2 3" key="1">
    <citation type="submission" date="2018-04" db="EMBL/GenBank/DDBJ databases">
        <title>Complete genome uncultured novel isolate.</title>
        <authorList>
            <person name="Merlino G."/>
        </authorList>
    </citation>
    <scope>NUCLEOTIDE SEQUENCE [LARGE SCALE GENOMIC DNA]</scope>
    <source>
        <strain evidence="3">R1DC9</strain>
    </source>
</reference>
<feature type="transmembrane region" description="Helical" evidence="1">
    <location>
        <begin position="203"/>
        <end position="228"/>
    </location>
</feature>
<dbReference type="OrthoDB" id="6212711at2"/>
<name>A0A4D7JJV7_9BACT</name>
<organism evidence="2 3">
    <name type="scientific">Mangrovivirga cuniculi</name>
    <dbReference type="NCBI Taxonomy" id="2715131"/>
    <lineage>
        <taxon>Bacteria</taxon>
        <taxon>Pseudomonadati</taxon>
        <taxon>Bacteroidota</taxon>
        <taxon>Cytophagia</taxon>
        <taxon>Cytophagales</taxon>
        <taxon>Mangrovivirgaceae</taxon>
        <taxon>Mangrovivirga</taxon>
    </lineage>
</organism>
<dbReference type="AlphaFoldDB" id="A0A4D7JJV7"/>
<proteinExistence type="predicted"/>
<keyword evidence="1" id="KW-0472">Membrane</keyword>
<gene>
    <name evidence="2" type="ORF">DCC35_16570</name>
</gene>
<sequence>MVLKQNPFSFYDFLGYLIPGIFFLSSIYFTLDHFNYIDAKNWLESVLLDNPIDYFILIIVAYVIGHIINYLSSITIEIYSNWKYGFPSKTLIARKPKGYFDFDCKKPRNWIKRLILLPMFLLPLWPTDFIFGNLFGIKAHLTRPMDRPYIDIAKLKTYSLIKINGYLEADKMGSADSLNFFRYLYHYVLENCPNHVPKLQNYVALYGLLRTFSLIFNFLFFIWFILSITKEYSLINYIIAGSCMAICYICFMAFMKFYRRFSLEVIMAHIVTYKIPESNNNGFLKKILNLF</sequence>
<dbReference type="EMBL" id="CP028923">
    <property type="protein sequence ID" value="QCK16239.1"/>
    <property type="molecule type" value="Genomic_DNA"/>
</dbReference>
<keyword evidence="1" id="KW-0812">Transmembrane</keyword>
<evidence type="ECO:0000313" key="2">
    <source>
        <dbReference type="EMBL" id="QCK16239.1"/>
    </source>
</evidence>
<keyword evidence="1" id="KW-1133">Transmembrane helix</keyword>
<feature type="transmembrane region" description="Helical" evidence="1">
    <location>
        <begin position="13"/>
        <end position="31"/>
    </location>
</feature>
<evidence type="ECO:0000256" key="1">
    <source>
        <dbReference type="SAM" id="Phobius"/>
    </source>
</evidence>
<dbReference type="RefSeq" id="WP_137091833.1">
    <property type="nucleotide sequence ID" value="NZ_CP028923.1"/>
</dbReference>
<feature type="transmembrane region" description="Helical" evidence="1">
    <location>
        <begin position="115"/>
        <end position="137"/>
    </location>
</feature>
<accession>A0A4D7JJV7</accession>
<keyword evidence="3" id="KW-1185">Reference proteome</keyword>
<dbReference type="Proteomes" id="UP000298616">
    <property type="component" value="Chromosome"/>
</dbReference>
<feature type="transmembrane region" description="Helical" evidence="1">
    <location>
        <begin position="234"/>
        <end position="254"/>
    </location>
</feature>
<dbReference type="KEGG" id="fpf:DCC35_16570"/>
<protein>
    <submittedName>
        <fullName evidence="2">Uncharacterized protein</fullName>
    </submittedName>
</protein>